<proteinExistence type="predicted"/>
<evidence type="ECO:0000256" key="1">
    <source>
        <dbReference type="SAM" id="Phobius"/>
    </source>
</evidence>
<name>A0ABP8CFL8_9ACTN</name>
<dbReference type="InterPro" id="IPR047789">
    <property type="entry name" value="CU044_5270-like"/>
</dbReference>
<dbReference type="NCBIfam" id="NF038083">
    <property type="entry name" value="CU044_5270_fam"/>
    <property type="match status" value="1"/>
</dbReference>
<evidence type="ECO:0000313" key="3">
    <source>
        <dbReference type="Proteomes" id="UP001501710"/>
    </source>
</evidence>
<organism evidence="2 3">
    <name type="scientific">Actinomadura meridiana</name>
    <dbReference type="NCBI Taxonomy" id="559626"/>
    <lineage>
        <taxon>Bacteria</taxon>
        <taxon>Bacillati</taxon>
        <taxon>Actinomycetota</taxon>
        <taxon>Actinomycetes</taxon>
        <taxon>Streptosporangiales</taxon>
        <taxon>Thermomonosporaceae</taxon>
        <taxon>Actinomadura</taxon>
    </lineage>
</organism>
<keyword evidence="3" id="KW-1185">Reference proteome</keyword>
<feature type="transmembrane region" description="Helical" evidence="1">
    <location>
        <begin position="44"/>
        <end position="65"/>
    </location>
</feature>
<protein>
    <recommendedName>
        <fullName evidence="4">CU044_5270 family protein</fullName>
    </recommendedName>
</protein>
<evidence type="ECO:0008006" key="4">
    <source>
        <dbReference type="Google" id="ProtNLM"/>
    </source>
</evidence>
<gene>
    <name evidence="2" type="ORF">GCM10022254_54760</name>
</gene>
<dbReference type="Proteomes" id="UP001501710">
    <property type="component" value="Unassembled WGS sequence"/>
</dbReference>
<keyword evidence="1" id="KW-0472">Membrane</keyword>
<accession>A0ABP8CFL8</accession>
<dbReference type="EMBL" id="BAABAS010000020">
    <property type="protein sequence ID" value="GAA4238509.1"/>
    <property type="molecule type" value="Genomic_DNA"/>
</dbReference>
<comment type="caution">
    <text evidence="2">The sequence shown here is derived from an EMBL/GenBank/DDBJ whole genome shotgun (WGS) entry which is preliminary data.</text>
</comment>
<dbReference type="RefSeq" id="WP_344902021.1">
    <property type="nucleotide sequence ID" value="NZ_BAABAS010000020.1"/>
</dbReference>
<sequence>MDDLRTVREKYGEPVPPTLGEMAEARTRMFQDAPRRRVRPGWRLKAGAVVVAAGAAAAVAIVSLGPGTPAPSTSTNPVDLGRLAVLAAADKAESQPTGNYWQVDTVSGQAYVVPAKTGTYAIFGAHDESFNWVGAKRGMGEAYYGRDLPAHPQTPRDEALWRRAGAPSSIRVWSGDNWATYTTKATKWTSYGPNVGVQPEGGGEFVDGKSAEELRNLPTDPGKLAAMFLGTETTDRIAAAQGLDPKARTGMGARGQIMRSSAVLRAPIPPKVRAGLMKALAARPGVHAIGRVADPLGRTGVALASDDSPMTVTGEYGGPRAYQGTYRSRQVLVFDERTGALLSRQETLTVPGGPYARMKPGFVIEYQANRSTVWTDTKPKPPTELPF</sequence>
<keyword evidence="1" id="KW-0812">Transmembrane</keyword>
<evidence type="ECO:0000313" key="2">
    <source>
        <dbReference type="EMBL" id="GAA4238509.1"/>
    </source>
</evidence>
<reference evidence="3" key="1">
    <citation type="journal article" date="2019" name="Int. J. Syst. Evol. Microbiol.">
        <title>The Global Catalogue of Microorganisms (GCM) 10K type strain sequencing project: providing services to taxonomists for standard genome sequencing and annotation.</title>
        <authorList>
            <consortium name="The Broad Institute Genomics Platform"/>
            <consortium name="The Broad Institute Genome Sequencing Center for Infectious Disease"/>
            <person name="Wu L."/>
            <person name="Ma J."/>
        </authorList>
    </citation>
    <scope>NUCLEOTIDE SEQUENCE [LARGE SCALE GENOMIC DNA]</scope>
    <source>
        <strain evidence="3">JCM 17440</strain>
    </source>
</reference>
<keyword evidence="1" id="KW-1133">Transmembrane helix</keyword>